<sequence length="71" mass="7711">MPAFDVGDVVGCGLNLATCQIIYKTASVWTPPICLLILPPICSFRRSLLSTKLKLTLDQTSNSILSMALEK</sequence>
<evidence type="ECO:0000313" key="2">
    <source>
        <dbReference type="WBParaSite" id="Gr19_v10_g6690.t1"/>
    </source>
</evidence>
<dbReference type="WBParaSite" id="Gr19_v10_g6690.t1">
    <property type="protein sequence ID" value="Gr19_v10_g6690.t1"/>
    <property type="gene ID" value="Gr19_v10_g6690"/>
</dbReference>
<dbReference type="Proteomes" id="UP000887572">
    <property type="component" value="Unplaced"/>
</dbReference>
<name>A0A914I2F4_GLORO</name>
<accession>A0A914I2F4</accession>
<organism evidence="1 2">
    <name type="scientific">Globodera rostochiensis</name>
    <name type="common">Golden nematode worm</name>
    <name type="synonym">Heterodera rostochiensis</name>
    <dbReference type="NCBI Taxonomy" id="31243"/>
    <lineage>
        <taxon>Eukaryota</taxon>
        <taxon>Metazoa</taxon>
        <taxon>Ecdysozoa</taxon>
        <taxon>Nematoda</taxon>
        <taxon>Chromadorea</taxon>
        <taxon>Rhabditida</taxon>
        <taxon>Tylenchina</taxon>
        <taxon>Tylenchomorpha</taxon>
        <taxon>Tylenchoidea</taxon>
        <taxon>Heteroderidae</taxon>
        <taxon>Heteroderinae</taxon>
        <taxon>Globodera</taxon>
    </lineage>
</organism>
<keyword evidence="1" id="KW-1185">Reference proteome</keyword>
<evidence type="ECO:0000313" key="1">
    <source>
        <dbReference type="Proteomes" id="UP000887572"/>
    </source>
</evidence>
<reference evidence="2" key="1">
    <citation type="submission" date="2022-11" db="UniProtKB">
        <authorList>
            <consortium name="WormBaseParasite"/>
        </authorList>
    </citation>
    <scope>IDENTIFICATION</scope>
</reference>
<proteinExistence type="predicted"/>
<protein>
    <submittedName>
        <fullName evidence="2">Uncharacterized protein</fullName>
    </submittedName>
</protein>
<dbReference type="AlphaFoldDB" id="A0A914I2F4"/>